<dbReference type="AlphaFoldDB" id="A0A4Y2UL93"/>
<reference evidence="1 2" key="1">
    <citation type="journal article" date="2019" name="Sci. Rep.">
        <title>Orb-weaving spider Araneus ventricosus genome elucidates the spidroin gene catalogue.</title>
        <authorList>
            <person name="Kono N."/>
            <person name="Nakamura H."/>
            <person name="Ohtoshi R."/>
            <person name="Moran D.A.P."/>
            <person name="Shinohara A."/>
            <person name="Yoshida Y."/>
            <person name="Fujiwara M."/>
            <person name="Mori M."/>
            <person name="Tomita M."/>
            <person name="Arakawa K."/>
        </authorList>
    </citation>
    <scope>NUCLEOTIDE SEQUENCE [LARGE SCALE GENOMIC DNA]</scope>
</reference>
<dbReference type="Proteomes" id="UP000499080">
    <property type="component" value="Unassembled WGS sequence"/>
</dbReference>
<evidence type="ECO:0000313" key="1">
    <source>
        <dbReference type="EMBL" id="GBO13789.1"/>
    </source>
</evidence>
<gene>
    <name evidence="1" type="ORF">AVEN_149361_1</name>
</gene>
<evidence type="ECO:0000313" key="2">
    <source>
        <dbReference type="Proteomes" id="UP000499080"/>
    </source>
</evidence>
<dbReference type="EMBL" id="BGPR01038030">
    <property type="protein sequence ID" value="GBO13789.1"/>
    <property type="molecule type" value="Genomic_DNA"/>
</dbReference>
<feature type="non-terminal residue" evidence="1">
    <location>
        <position position="1"/>
    </location>
</feature>
<protein>
    <submittedName>
        <fullName evidence="1">Uncharacterized protein</fullName>
    </submittedName>
</protein>
<sequence>LDAAWWKTSINVLSQKDALLLKTPQLTSHFLE</sequence>
<accession>A0A4Y2UL93</accession>
<name>A0A4Y2UL93_ARAVE</name>
<keyword evidence="2" id="KW-1185">Reference proteome</keyword>
<comment type="caution">
    <text evidence="1">The sequence shown here is derived from an EMBL/GenBank/DDBJ whole genome shotgun (WGS) entry which is preliminary data.</text>
</comment>
<organism evidence="1 2">
    <name type="scientific">Araneus ventricosus</name>
    <name type="common">Orbweaver spider</name>
    <name type="synonym">Epeira ventricosa</name>
    <dbReference type="NCBI Taxonomy" id="182803"/>
    <lineage>
        <taxon>Eukaryota</taxon>
        <taxon>Metazoa</taxon>
        <taxon>Ecdysozoa</taxon>
        <taxon>Arthropoda</taxon>
        <taxon>Chelicerata</taxon>
        <taxon>Arachnida</taxon>
        <taxon>Araneae</taxon>
        <taxon>Araneomorphae</taxon>
        <taxon>Entelegynae</taxon>
        <taxon>Araneoidea</taxon>
        <taxon>Araneidae</taxon>
        <taxon>Araneus</taxon>
    </lineage>
</organism>
<proteinExistence type="predicted"/>